<dbReference type="Pfam" id="PF01423">
    <property type="entry name" value="LSM"/>
    <property type="match status" value="1"/>
</dbReference>
<dbReference type="Proteomes" id="UP000007148">
    <property type="component" value="Unassembled WGS sequence"/>
</dbReference>
<keyword evidence="8" id="KW-0687">Ribonucleoprotein</keyword>
<name>G4T569_SERID</name>
<dbReference type="InterPro" id="IPR047575">
    <property type="entry name" value="Sm"/>
</dbReference>
<keyword evidence="7" id="KW-0539">Nucleus</keyword>
<evidence type="ECO:0000313" key="12">
    <source>
        <dbReference type="Proteomes" id="UP000007148"/>
    </source>
</evidence>
<keyword evidence="6" id="KW-0508">mRNA splicing</keyword>
<evidence type="ECO:0000256" key="1">
    <source>
        <dbReference type="ARBA" id="ARBA00004123"/>
    </source>
</evidence>
<feature type="region of interest" description="Disordered" evidence="9">
    <location>
        <begin position="41"/>
        <end position="72"/>
    </location>
</feature>
<dbReference type="InterPro" id="IPR044641">
    <property type="entry name" value="Lsm7/SmG-like"/>
</dbReference>
<protein>
    <submittedName>
        <fullName evidence="11">Related to snRNP protein</fullName>
    </submittedName>
</protein>
<evidence type="ECO:0000256" key="8">
    <source>
        <dbReference type="ARBA" id="ARBA00023274"/>
    </source>
</evidence>
<comment type="subcellular location">
    <subcellularLocation>
        <location evidence="1">Nucleus</location>
    </subcellularLocation>
</comment>
<evidence type="ECO:0000256" key="4">
    <source>
        <dbReference type="ARBA" id="ARBA00022728"/>
    </source>
</evidence>
<evidence type="ECO:0000256" key="7">
    <source>
        <dbReference type="ARBA" id="ARBA00023242"/>
    </source>
</evidence>
<evidence type="ECO:0000256" key="9">
    <source>
        <dbReference type="SAM" id="MobiDB-lite"/>
    </source>
</evidence>
<comment type="caution">
    <text evidence="11">The sequence shown here is derived from an EMBL/GenBank/DDBJ whole genome shotgun (WGS) entry which is preliminary data.</text>
</comment>
<organism evidence="11 12">
    <name type="scientific">Serendipita indica (strain DSM 11827)</name>
    <name type="common">Root endophyte fungus</name>
    <name type="synonym">Piriformospora indica</name>
    <dbReference type="NCBI Taxonomy" id="1109443"/>
    <lineage>
        <taxon>Eukaryota</taxon>
        <taxon>Fungi</taxon>
        <taxon>Dikarya</taxon>
        <taxon>Basidiomycota</taxon>
        <taxon>Agaricomycotina</taxon>
        <taxon>Agaricomycetes</taxon>
        <taxon>Sebacinales</taxon>
        <taxon>Serendipitaceae</taxon>
        <taxon>Serendipita</taxon>
    </lineage>
</organism>
<dbReference type="CDD" id="cd01729">
    <property type="entry name" value="LSm7"/>
    <property type="match status" value="1"/>
</dbReference>
<dbReference type="STRING" id="1109443.G4T569"/>
<keyword evidence="4" id="KW-0747">Spliceosome</keyword>
<dbReference type="PROSITE" id="PS52002">
    <property type="entry name" value="SM"/>
    <property type="match status" value="1"/>
</dbReference>
<comment type="similarity">
    <text evidence="2">Belongs to the snRNP Sm proteins family.</text>
</comment>
<dbReference type="SMART" id="SM00651">
    <property type="entry name" value="Sm"/>
    <property type="match status" value="1"/>
</dbReference>
<dbReference type="HOGENOM" id="CLU_076902_3_1_1"/>
<dbReference type="OrthoDB" id="274944at2759"/>
<dbReference type="InterPro" id="IPR017132">
    <property type="entry name" value="Lsm7"/>
</dbReference>
<dbReference type="FunCoup" id="G4T569">
    <property type="interactions" value="415"/>
</dbReference>
<dbReference type="GO" id="GO:0005689">
    <property type="term" value="C:U12-type spliceosomal complex"/>
    <property type="evidence" value="ECO:0007669"/>
    <property type="project" value="TreeGrafter"/>
</dbReference>
<gene>
    <name evidence="11" type="ORF">PIIN_00167</name>
</gene>
<sequence>MSITRPAGHRELATRGFERIEEIGGSKRLLEVPTFVRIHQLSMERGRGTPRGSSARGGKRGAGAGASQDKPKREAILDLSKYVGSKVRVTFTGGRQVTGILKGFDQLLNLVLDQVEEQVSELQQNPRQLGLAVVRGPTVTLIAPDDGYEEIDDPFGTS</sequence>
<dbReference type="Gene3D" id="2.30.30.100">
    <property type="match status" value="1"/>
</dbReference>
<dbReference type="EMBL" id="CAFZ01000002">
    <property type="protein sequence ID" value="CCA66482.1"/>
    <property type="molecule type" value="Genomic_DNA"/>
</dbReference>
<dbReference type="GO" id="GO:0005688">
    <property type="term" value="C:U6 snRNP"/>
    <property type="evidence" value="ECO:0007669"/>
    <property type="project" value="TreeGrafter"/>
</dbReference>
<dbReference type="GO" id="GO:1990726">
    <property type="term" value="C:Lsm1-7-Pat1 complex"/>
    <property type="evidence" value="ECO:0007669"/>
    <property type="project" value="TreeGrafter"/>
</dbReference>
<dbReference type="GO" id="GO:0071013">
    <property type="term" value="C:catalytic step 2 spliceosome"/>
    <property type="evidence" value="ECO:0007669"/>
    <property type="project" value="TreeGrafter"/>
</dbReference>
<dbReference type="SUPFAM" id="SSF50182">
    <property type="entry name" value="Sm-like ribonucleoproteins"/>
    <property type="match status" value="1"/>
</dbReference>
<proteinExistence type="inferred from homology"/>
<dbReference type="InterPro" id="IPR001163">
    <property type="entry name" value="Sm_dom_euk/arc"/>
</dbReference>
<dbReference type="eggNOG" id="KOG1781">
    <property type="taxonomic scope" value="Eukaryota"/>
</dbReference>
<evidence type="ECO:0000259" key="10">
    <source>
        <dbReference type="PROSITE" id="PS52002"/>
    </source>
</evidence>
<dbReference type="AlphaFoldDB" id="G4T569"/>
<dbReference type="GO" id="GO:0000956">
    <property type="term" value="P:nuclear-transcribed mRNA catabolic process"/>
    <property type="evidence" value="ECO:0007669"/>
    <property type="project" value="InterPro"/>
</dbReference>
<feature type="domain" description="Sm" evidence="10">
    <location>
        <begin position="74"/>
        <end position="148"/>
    </location>
</feature>
<evidence type="ECO:0000256" key="6">
    <source>
        <dbReference type="ARBA" id="ARBA00023187"/>
    </source>
</evidence>
<evidence type="ECO:0000256" key="3">
    <source>
        <dbReference type="ARBA" id="ARBA00022664"/>
    </source>
</evidence>
<reference evidence="11 12" key="1">
    <citation type="journal article" date="2011" name="PLoS Pathog.">
        <title>Endophytic Life Strategies Decoded by Genome and Transcriptome Analyses of the Mutualistic Root Symbiont Piriformospora indica.</title>
        <authorList>
            <person name="Zuccaro A."/>
            <person name="Lahrmann U."/>
            <person name="Guldener U."/>
            <person name="Langen G."/>
            <person name="Pfiffi S."/>
            <person name="Biedenkopf D."/>
            <person name="Wong P."/>
            <person name="Samans B."/>
            <person name="Grimm C."/>
            <person name="Basiewicz M."/>
            <person name="Murat C."/>
            <person name="Martin F."/>
            <person name="Kogel K.H."/>
        </authorList>
    </citation>
    <scope>NUCLEOTIDE SEQUENCE [LARGE SCALE GENOMIC DNA]</scope>
    <source>
        <strain evidence="11 12">DSM 11827</strain>
    </source>
</reference>
<dbReference type="InterPro" id="IPR010920">
    <property type="entry name" value="LSM_dom_sf"/>
</dbReference>
<dbReference type="PANTHER" id="PTHR10553:SF5">
    <property type="entry name" value="U6 SNRNA-ASSOCIATED SM-LIKE PROTEIN LSM7"/>
    <property type="match status" value="1"/>
</dbReference>
<keyword evidence="12" id="KW-1185">Reference proteome</keyword>
<dbReference type="GO" id="GO:0071004">
    <property type="term" value="C:U2-type prespliceosome"/>
    <property type="evidence" value="ECO:0007669"/>
    <property type="project" value="TreeGrafter"/>
</dbReference>
<dbReference type="GO" id="GO:0000398">
    <property type="term" value="P:mRNA splicing, via spliceosome"/>
    <property type="evidence" value="ECO:0007669"/>
    <property type="project" value="InterPro"/>
</dbReference>
<dbReference type="GO" id="GO:0003723">
    <property type="term" value="F:RNA binding"/>
    <property type="evidence" value="ECO:0007669"/>
    <property type="project" value="UniProtKB-KW"/>
</dbReference>
<keyword evidence="5" id="KW-0694">RNA-binding</keyword>
<keyword evidence="3" id="KW-0507">mRNA processing</keyword>
<dbReference type="InParanoid" id="G4T569"/>
<evidence type="ECO:0000313" key="11">
    <source>
        <dbReference type="EMBL" id="CCA66482.1"/>
    </source>
</evidence>
<dbReference type="PANTHER" id="PTHR10553">
    <property type="entry name" value="SMALL NUCLEAR RIBONUCLEOPROTEIN"/>
    <property type="match status" value="1"/>
</dbReference>
<dbReference type="GO" id="GO:0097526">
    <property type="term" value="C:spliceosomal tri-snRNP complex"/>
    <property type="evidence" value="ECO:0007669"/>
    <property type="project" value="TreeGrafter"/>
</dbReference>
<evidence type="ECO:0000256" key="2">
    <source>
        <dbReference type="ARBA" id="ARBA00006850"/>
    </source>
</evidence>
<accession>G4T569</accession>
<evidence type="ECO:0000256" key="5">
    <source>
        <dbReference type="ARBA" id="ARBA00022884"/>
    </source>
</evidence>